<evidence type="ECO:0000256" key="1">
    <source>
        <dbReference type="SAM" id="MobiDB-lite"/>
    </source>
</evidence>
<name>A0A6J1FF93_CUCMO</name>
<evidence type="ECO:0000313" key="2">
    <source>
        <dbReference type="Proteomes" id="UP000504609"/>
    </source>
</evidence>
<dbReference type="RefSeq" id="XP_022937163.1">
    <property type="nucleotide sequence ID" value="XM_023081395.1"/>
</dbReference>
<dbReference type="SUPFAM" id="SSF81383">
    <property type="entry name" value="F-box domain"/>
    <property type="match status" value="1"/>
</dbReference>
<dbReference type="SUPFAM" id="SSF117281">
    <property type="entry name" value="Kelch motif"/>
    <property type="match status" value="1"/>
</dbReference>
<protein>
    <submittedName>
        <fullName evidence="3">F-box/kelch-repeat protein SKIP25-like isoform X1</fullName>
    </submittedName>
</protein>
<gene>
    <name evidence="3" type="primary">LOC111443540</name>
</gene>
<proteinExistence type="predicted"/>
<feature type="region of interest" description="Disordered" evidence="1">
    <location>
        <begin position="1"/>
        <end position="38"/>
    </location>
</feature>
<dbReference type="InterPro" id="IPR015915">
    <property type="entry name" value="Kelch-typ_b-propeller"/>
</dbReference>
<evidence type="ECO:0000313" key="3">
    <source>
        <dbReference type="RefSeq" id="XP_022937163.1"/>
    </source>
</evidence>
<sequence>MVTATSPSSKRNKLALHHHHHHHHHHRHRHRHRHCPSPPLLPGLPDHVAQLCLSRLPPSLLFSVSRSWRRLIYSPAFPPFFSIYALLSSSPNSLDFFTFDPISSKWNRLPPPPNPPPLDLMIHHPSFLSRHLPVQSLAVSGHLLLLAATTQNLLPALPRPLIFSPVSNSWQFGPPLITPRRWCAAGALRGSVYVASGIGSFFSTDVARSVERWDLKKPRGGGGGDWEKVSGLKDRRFSRDAIDAVGWRGKLCMVNVKGDAPKEGLVYDLERDLWEEMPEGMVGGWRGPVAAMDEEEMYVVDEGGGCLRRYNPVGDLWEQVIQSNRLKGAVQMAAGGGRVCIVCGGSRGEIVVVDVVASPPWLRVEPTPPGMEVVAVHVLPRMSAPES</sequence>
<dbReference type="PANTHER" id="PTHR47590">
    <property type="entry name" value="F-BOX/KELCH-REPEAT PROTEIN SKIP25"/>
    <property type="match status" value="1"/>
</dbReference>
<dbReference type="Proteomes" id="UP000504609">
    <property type="component" value="Unplaced"/>
</dbReference>
<dbReference type="InterPro" id="IPR036047">
    <property type="entry name" value="F-box-like_dom_sf"/>
</dbReference>
<dbReference type="Gene3D" id="2.120.10.80">
    <property type="entry name" value="Kelch-type beta propeller"/>
    <property type="match status" value="1"/>
</dbReference>
<organism evidence="2 3">
    <name type="scientific">Cucurbita moschata</name>
    <name type="common">Winter crookneck squash</name>
    <name type="synonym">Cucurbita pepo var. moschata</name>
    <dbReference type="NCBI Taxonomy" id="3662"/>
    <lineage>
        <taxon>Eukaryota</taxon>
        <taxon>Viridiplantae</taxon>
        <taxon>Streptophyta</taxon>
        <taxon>Embryophyta</taxon>
        <taxon>Tracheophyta</taxon>
        <taxon>Spermatophyta</taxon>
        <taxon>Magnoliopsida</taxon>
        <taxon>eudicotyledons</taxon>
        <taxon>Gunneridae</taxon>
        <taxon>Pentapetalae</taxon>
        <taxon>rosids</taxon>
        <taxon>fabids</taxon>
        <taxon>Cucurbitales</taxon>
        <taxon>Cucurbitaceae</taxon>
        <taxon>Cucurbiteae</taxon>
        <taxon>Cucurbita</taxon>
    </lineage>
</organism>
<dbReference type="PANTHER" id="PTHR47590:SF1">
    <property type="entry name" value="F-BOX_KELCH-REPEAT PROTEIN SKIP25"/>
    <property type="match status" value="1"/>
</dbReference>
<feature type="compositionally biased region" description="Basic residues" evidence="1">
    <location>
        <begin position="10"/>
        <end position="35"/>
    </location>
</feature>
<dbReference type="KEGG" id="cmos:111443540"/>
<reference evidence="3" key="1">
    <citation type="submission" date="2025-08" db="UniProtKB">
        <authorList>
            <consortium name="RefSeq"/>
        </authorList>
    </citation>
    <scope>IDENTIFICATION</scope>
    <source>
        <tissue evidence="3">Young leaves</tissue>
    </source>
</reference>
<dbReference type="AlphaFoldDB" id="A0A6J1FF93"/>
<keyword evidence="2" id="KW-1185">Reference proteome</keyword>
<dbReference type="GeneID" id="111443540"/>
<accession>A0A6J1FF93</accession>